<feature type="region of interest" description="Disordered" evidence="1">
    <location>
        <begin position="386"/>
        <end position="408"/>
    </location>
</feature>
<gene>
    <name evidence="3" type="ORF">KGM_200509B</name>
</gene>
<feature type="non-terminal residue" evidence="3">
    <location>
        <position position="1"/>
    </location>
</feature>
<name>A0A212EWM3_DANPL</name>
<dbReference type="CDD" id="cd00136">
    <property type="entry name" value="PDZ_canonical"/>
    <property type="match status" value="1"/>
</dbReference>
<feature type="domain" description="PDZ" evidence="2">
    <location>
        <begin position="20"/>
        <end position="91"/>
    </location>
</feature>
<dbReference type="SMART" id="SM00228">
    <property type="entry name" value="PDZ"/>
    <property type="match status" value="1"/>
</dbReference>
<dbReference type="InterPro" id="IPR001478">
    <property type="entry name" value="PDZ"/>
</dbReference>
<dbReference type="InterPro" id="IPR036034">
    <property type="entry name" value="PDZ_sf"/>
</dbReference>
<feature type="region of interest" description="Disordered" evidence="1">
    <location>
        <begin position="268"/>
        <end position="330"/>
    </location>
</feature>
<evidence type="ECO:0000256" key="1">
    <source>
        <dbReference type="SAM" id="MobiDB-lite"/>
    </source>
</evidence>
<organism evidence="3 4">
    <name type="scientific">Danaus plexippus plexippus</name>
    <dbReference type="NCBI Taxonomy" id="278856"/>
    <lineage>
        <taxon>Eukaryota</taxon>
        <taxon>Metazoa</taxon>
        <taxon>Ecdysozoa</taxon>
        <taxon>Arthropoda</taxon>
        <taxon>Hexapoda</taxon>
        <taxon>Insecta</taxon>
        <taxon>Pterygota</taxon>
        <taxon>Neoptera</taxon>
        <taxon>Endopterygota</taxon>
        <taxon>Lepidoptera</taxon>
        <taxon>Glossata</taxon>
        <taxon>Ditrysia</taxon>
        <taxon>Papilionoidea</taxon>
        <taxon>Nymphalidae</taxon>
        <taxon>Danainae</taxon>
        <taxon>Danaini</taxon>
        <taxon>Danaina</taxon>
        <taxon>Danaus</taxon>
        <taxon>Danaus</taxon>
    </lineage>
</organism>
<dbReference type="InParanoid" id="A0A212EWM3"/>
<dbReference type="STRING" id="278856.A0A212EWM3"/>
<protein>
    <recommendedName>
        <fullName evidence="2">PDZ domain-containing protein</fullName>
    </recommendedName>
</protein>
<feature type="compositionally biased region" description="Low complexity" evidence="1">
    <location>
        <begin position="274"/>
        <end position="292"/>
    </location>
</feature>
<dbReference type="SUPFAM" id="SSF50156">
    <property type="entry name" value="PDZ domain-like"/>
    <property type="match status" value="1"/>
</dbReference>
<dbReference type="eggNOG" id="KOG3002">
    <property type="taxonomic scope" value="Eukaryota"/>
</dbReference>
<evidence type="ECO:0000313" key="3">
    <source>
        <dbReference type="EMBL" id="OWR45844.1"/>
    </source>
</evidence>
<dbReference type="eggNOG" id="KOG3528">
    <property type="taxonomic scope" value="Eukaryota"/>
</dbReference>
<keyword evidence="4" id="KW-1185">Reference proteome</keyword>
<dbReference type="KEGG" id="dpl:KGM_200509B"/>
<accession>A0A212EWM3</accession>
<evidence type="ECO:0000313" key="4">
    <source>
        <dbReference type="Proteomes" id="UP000007151"/>
    </source>
</evidence>
<dbReference type="Proteomes" id="UP000007151">
    <property type="component" value="Unassembled WGS sequence"/>
</dbReference>
<feature type="compositionally biased region" description="Polar residues" evidence="1">
    <location>
        <begin position="390"/>
        <end position="404"/>
    </location>
</feature>
<reference evidence="3 4" key="1">
    <citation type="journal article" date="2011" name="Cell">
        <title>The monarch butterfly genome yields insights into long-distance migration.</title>
        <authorList>
            <person name="Zhan S."/>
            <person name="Merlin C."/>
            <person name="Boore J.L."/>
            <person name="Reppert S.M."/>
        </authorList>
    </citation>
    <scope>NUCLEOTIDE SEQUENCE [LARGE SCALE GENOMIC DNA]</scope>
    <source>
        <strain evidence="3">F-2</strain>
    </source>
</reference>
<evidence type="ECO:0000259" key="2">
    <source>
        <dbReference type="PROSITE" id="PS50106"/>
    </source>
</evidence>
<proteinExistence type="predicted"/>
<sequence>MASSENKEMEESSAGVRMVLLNLPEDEGEGLGFKLTRTLWDPYPWIRDVTPESRAALAGLRTGDCLLQADGNDLLGLPISKVAGIIRGDGEGREVSLVVWSCGVDPDDDPELLWSGGGAGSDRPRRALGGVLRSLSCAVCGATAAAALSCRRTHLYCDGEIEHLSSPMCTTESQAMLLWSGGGAGSDRPRRALGGVLRSLSCAVCGATAAAALSCRRTHLYCDGCWSRLERCALCREILPPKDSPYSRNLVAQQVFEAIAKEYDIKRTGNKSQITSRSPSRSPKISPTTSRRGQYHLSMMNRNRLGGEKCSSDPNINRTPKNMTLTSNNGSTEVKCQMNMPREAMKCSCSCQNLLHQTLVSRLRETSSLADLKCSVHNSLSKSLNNVSLDGQSSTEADPSSSMENLKKSGTIMKIRLIKN</sequence>
<comment type="caution">
    <text evidence="3">The sequence shown here is derived from an EMBL/GenBank/DDBJ whole genome shotgun (WGS) entry which is preliminary data.</text>
</comment>
<dbReference type="AlphaFoldDB" id="A0A212EWM3"/>
<dbReference type="EMBL" id="AGBW02011971">
    <property type="protein sequence ID" value="OWR45844.1"/>
    <property type="molecule type" value="Genomic_DNA"/>
</dbReference>
<dbReference type="Pfam" id="PF17820">
    <property type="entry name" value="PDZ_6"/>
    <property type="match status" value="1"/>
</dbReference>
<dbReference type="Gene3D" id="2.30.42.10">
    <property type="match status" value="1"/>
</dbReference>
<dbReference type="PROSITE" id="PS50106">
    <property type="entry name" value="PDZ"/>
    <property type="match status" value="1"/>
</dbReference>
<dbReference type="InterPro" id="IPR041489">
    <property type="entry name" value="PDZ_6"/>
</dbReference>
<feature type="compositionally biased region" description="Polar residues" evidence="1">
    <location>
        <begin position="312"/>
        <end position="330"/>
    </location>
</feature>